<dbReference type="PANTHER" id="PTHR41313:SF1">
    <property type="entry name" value="DNA METHYLASE ADENINE-SPECIFIC DOMAIN-CONTAINING PROTEIN"/>
    <property type="match status" value="1"/>
</dbReference>
<evidence type="ECO:0000313" key="1">
    <source>
        <dbReference type="EMBL" id="MPM94559.1"/>
    </source>
</evidence>
<dbReference type="EMBL" id="VSSQ01041172">
    <property type="protein sequence ID" value="MPM94559.1"/>
    <property type="molecule type" value="Genomic_DNA"/>
</dbReference>
<sequence length="341" mass="38786">MDGLQPIFHPLELTETQGKKASIYVEIRDTYYHLYQNEAERLEANPALREMLNRLYDNFTDRFGRLNEKKNLDLIKMDARGTEILSLERYIDGVAQKADIFHHPVAFNPNEITEAADAREALVASLNRYAGVNLEYMAGLTGGTKDNILEELHGSIYFNPEINGYEIADKYIAGNVIEKAERVERFLNDNPNHIPAADSLRALQEATPKPIAFDDLDFNFGERWIPKGIYEKYASHLFDADVSINFAPNIDEYSVKVDRTNVKITDQYAVKSQSRTFNGIHLMKHALQNTSPDITKKVNKLIDGKMQEVKVRDPEAIQLANSKIDEMRNGFSDCGAQRTLP</sequence>
<protein>
    <submittedName>
        <fullName evidence="1">Uncharacterized protein</fullName>
    </submittedName>
</protein>
<accession>A0A645DZ61</accession>
<gene>
    <name evidence="1" type="ORF">SDC9_141705</name>
</gene>
<organism evidence="1">
    <name type="scientific">bioreactor metagenome</name>
    <dbReference type="NCBI Taxonomy" id="1076179"/>
    <lineage>
        <taxon>unclassified sequences</taxon>
        <taxon>metagenomes</taxon>
        <taxon>ecological metagenomes</taxon>
    </lineage>
</organism>
<reference evidence="1" key="1">
    <citation type="submission" date="2019-08" db="EMBL/GenBank/DDBJ databases">
        <authorList>
            <person name="Kucharzyk K."/>
            <person name="Murdoch R.W."/>
            <person name="Higgins S."/>
            <person name="Loffler F."/>
        </authorList>
    </citation>
    <scope>NUCLEOTIDE SEQUENCE</scope>
</reference>
<name>A0A645DZ61_9ZZZZ</name>
<proteinExistence type="predicted"/>
<comment type="caution">
    <text evidence="1">The sequence shown here is derived from an EMBL/GenBank/DDBJ whole genome shotgun (WGS) entry which is preliminary data.</text>
</comment>
<dbReference type="InterPro" id="IPR052933">
    <property type="entry name" value="DNA_Protect_Modify"/>
</dbReference>
<dbReference type="AlphaFoldDB" id="A0A645DZ61"/>
<dbReference type="PANTHER" id="PTHR41313">
    <property type="entry name" value="ADENINE-SPECIFIC METHYLTRANSFERASE"/>
    <property type="match status" value="1"/>
</dbReference>